<keyword evidence="2" id="KW-1133">Transmembrane helix</keyword>
<reference evidence="3 4" key="1">
    <citation type="submission" date="2018-04" db="EMBL/GenBank/DDBJ databases">
        <title>The genome of golden apple snail Pomacea canaliculata provides insight into stress tolerance and invasive adaptation.</title>
        <authorList>
            <person name="Liu C."/>
            <person name="Liu B."/>
            <person name="Ren Y."/>
            <person name="Zhang Y."/>
            <person name="Wang H."/>
            <person name="Li S."/>
            <person name="Jiang F."/>
            <person name="Yin L."/>
            <person name="Zhang G."/>
            <person name="Qian W."/>
            <person name="Fan W."/>
        </authorList>
    </citation>
    <scope>NUCLEOTIDE SEQUENCE [LARGE SCALE GENOMIC DNA]</scope>
    <source>
        <strain evidence="3">SZHN2017</strain>
        <tissue evidence="3">Muscle</tissue>
    </source>
</reference>
<evidence type="ECO:0000313" key="3">
    <source>
        <dbReference type="EMBL" id="PVD36021.1"/>
    </source>
</evidence>
<organism evidence="3 4">
    <name type="scientific">Pomacea canaliculata</name>
    <name type="common">Golden apple snail</name>
    <dbReference type="NCBI Taxonomy" id="400727"/>
    <lineage>
        <taxon>Eukaryota</taxon>
        <taxon>Metazoa</taxon>
        <taxon>Spiralia</taxon>
        <taxon>Lophotrochozoa</taxon>
        <taxon>Mollusca</taxon>
        <taxon>Gastropoda</taxon>
        <taxon>Caenogastropoda</taxon>
        <taxon>Architaenioglossa</taxon>
        <taxon>Ampullarioidea</taxon>
        <taxon>Ampullariidae</taxon>
        <taxon>Pomacea</taxon>
    </lineage>
</organism>
<comment type="caution">
    <text evidence="3">The sequence shown here is derived from an EMBL/GenBank/DDBJ whole genome shotgun (WGS) entry which is preliminary data.</text>
</comment>
<evidence type="ECO:0000256" key="2">
    <source>
        <dbReference type="SAM" id="Phobius"/>
    </source>
</evidence>
<evidence type="ECO:0000256" key="1">
    <source>
        <dbReference type="SAM" id="MobiDB-lite"/>
    </source>
</evidence>
<name>A0A2T7PRG7_POMCA</name>
<feature type="region of interest" description="Disordered" evidence="1">
    <location>
        <begin position="369"/>
        <end position="388"/>
    </location>
</feature>
<dbReference type="EMBL" id="PZQS01000002">
    <property type="protein sequence ID" value="PVD36021.1"/>
    <property type="molecule type" value="Genomic_DNA"/>
</dbReference>
<feature type="transmembrane region" description="Helical" evidence="2">
    <location>
        <begin position="452"/>
        <end position="477"/>
    </location>
</feature>
<sequence length="521" mass="55862">MTSSVFVFTLTGRWVIEYKGQENYNISVQGESPLGLEITLYEIDTITGVSELVQNSPTAGRPTRIILDIVGAELMGMLFNISLVTSDGRSLASDWVRHTGGPNDPQYATTLTWPAESVYVLAVGTESSGDSFQRQSPYTFVPTLIDLQLLNDPGTSVMHSSVPLTIRYTVTNYGQTDTLLLSTSVDNKATNVSPSKIVLGQGSTFTGSVTVTVEESTVASSETGLLQVRVTSRSDPHETQKATRLLTVGGSKADDKPPSCHVISITSNCSASAGPDGRRSKCGEGQWTVRALVSDDVSGLASVSFSGVSASDEYVIEPIIKGQATKEVPVFYRTTCCKKSITLLTSDEAGHANICEFLQDSIGVTTGKVSQGKVSPNTKQSLTMTSSPVQRSSRVSSTTWFGPTLQGETIIVPPRELQGTTYSPLSLNANSHLEGVTREQGAETEDYSTVKVAAVALGSVGGVAGLSVIILCSLYFFRYRRYRRRESRDDEDNLSSSTISTVSQASDFRCSVPSRASRRGL</sequence>
<keyword evidence="4" id="KW-1185">Reference proteome</keyword>
<protein>
    <submittedName>
        <fullName evidence="3">Uncharacterized protein</fullName>
    </submittedName>
</protein>
<dbReference type="OrthoDB" id="5985519at2759"/>
<dbReference type="InterPro" id="IPR052577">
    <property type="entry name" value="VWA7"/>
</dbReference>
<keyword evidence="2" id="KW-0472">Membrane</keyword>
<keyword evidence="2" id="KW-0812">Transmembrane</keyword>
<dbReference type="STRING" id="400727.A0A2T7PRG7"/>
<feature type="compositionally biased region" description="Polar residues" evidence="1">
    <location>
        <begin position="369"/>
        <end position="384"/>
    </location>
</feature>
<evidence type="ECO:0000313" key="4">
    <source>
        <dbReference type="Proteomes" id="UP000245119"/>
    </source>
</evidence>
<dbReference type="PANTHER" id="PTHR14905">
    <property type="entry name" value="NG37"/>
    <property type="match status" value="1"/>
</dbReference>
<proteinExistence type="predicted"/>
<gene>
    <name evidence="3" type="ORF">C0Q70_02991</name>
</gene>
<accession>A0A2T7PRG7</accession>
<dbReference type="PANTHER" id="PTHR14905:SF7">
    <property type="entry name" value="VON WILLEBRAND FACTOR A DOMAIN-CONTAINING PROTEIN 7"/>
    <property type="match status" value="1"/>
</dbReference>
<dbReference type="Proteomes" id="UP000245119">
    <property type="component" value="Linkage Group LG2"/>
</dbReference>
<dbReference type="AlphaFoldDB" id="A0A2T7PRG7"/>